<evidence type="ECO:0000256" key="1">
    <source>
        <dbReference type="ARBA" id="ARBA00022723"/>
    </source>
</evidence>
<dbReference type="InterPro" id="IPR002694">
    <property type="entry name" value="Znf_CHC2"/>
</dbReference>
<dbReference type="Pfam" id="PF01807">
    <property type="entry name" value="Zn_ribbon_DnaG"/>
    <property type="match status" value="1"/>
</dbReference>
<dbReference type="SUPFAM" id="SSF56731">
    <property type="entry name" value="DNA primase core"/>
    <property type="match status" value="1"/>
</dbReference>
<evidence type="ECO:0000256" key="2">
    <source>
        <dbReference type="ARBA" id="ARBA00022771"/>
    </source>
</evidence>
<dbReference type="Proteomes" id="UP001202180">
    <property type="component" value="Unassembled WGS sequence"/>
</dbReference>
<evidence type="ECO:0000313" key="6">
    <source>
        <dbReference type="Proteomes" id="UP001202180"/>
    </source>
</evidence>
<proteinExistence type="predicted"/>
<keyword evidence="1" id="KW-0479">Metal-binding</keyword>
<gene>
    <name evidence="5" type="ORF">M0L20_28840</name>
</gene>
<evidence type="ECO:0000259" key="4">
    <source>
        <dbReference type="SMART" id="SM00400"/>
    </source>
</evidence>
<feature type="domain" description="Zinc finger CHC2-type" evidence="4">
    <location>
        <begin position="37"/>
        <end position="87"/>
    </location>
</feature>
<dbReference type="RefSeq" id="WP_248480718.1">
    <property type="nucleotide sequence ID" value="NZ_JALPRF010000013.1"/>
</dbReference>
<accession>A0ABT0HWB8</accession>
<dbReference type="PANTHER" id="PTHR30313:SF2">
    <property type="entry name" value="DNA PRIMASE"/>
    <property type="match status" value="1"/>
</dbReference>
<dbReference type="InterPro" id="IPR036977">
    <property type="entry name" value="DNA_primase_Znf_CHC2"/>
</dbReference>
<sequence>MIPQSVINQLCQIPITDYLASKGHRPVQQQGGQWVYYSPLHEEKTPSFFVHPVKNVWNDFGGDNGSLIRLVRLLENCDFLTAIRTLQGFAENQTSFSLSDLIYGRSLSKKQSLTAVKLHQNPALVAYTQSRRISYPIARRYLRDVYYRSGERVLFAVGFANDKQGYVLRNAWSDQEGQVRQTKRNLGPSAYTTVAGQRPDVVNVFEGVFDFLSALEYYQQEAPSCPTIVLNSTTNLEAALPLLKQYGRINAYFDHDRAGAGALAVLQASGSVVTDRSEIYTGYNDFNDYWQSRPP</sequence>
<keyword evidence="2" id="KW-0863">Zinc-finger</keyword>
<dbReference type="Pfam" id="PF13155">
    <property type="entry name" value="Toprim_2"/>
    <property type="match status" value="1"/>
</dbReference>
<organism evidence="5 6">
    <name type="scientific">Spirosoma liriopis</name>
    <dbReference type="NCBI Taxonomy" id="2937440"/>
    <lineage>
        <taxon>Bacteria</taxon>
        <taxon>Pseudomonadati</taxon>
        <taxon>Bacteroidota</taxon>
        <taxon>Cytophagia</taxon>
        <taxon>Cytophagales</taxon>
        <taxon>Cytophagaceae</taxon>
        <taxon>Spirosoma</taxon>
    </lineage>
</organism>
<dbReference type="Gene3D" id="3.90.580.10">
    <property type="entry name" value="Zinc finger, CHC2-type domain"/>
    <property type="match status" value="1"/>
</dbReference>
<reference evidence="5 6" key="1">
    <citation type="submission" date="2022-04" db="EMBL/GenBank/DDBJ databases">
        <title>Spirosoma sp. strain RP8 genome sequencing and assembly.</title>
        <authorList>
            <person name="Jung Y."/>
        </authorList>
    </citation>
    <scope>NUCLEOTIDE SEQUENCE [LARGE SCALE GENOMIC DNA]</scope>
    <source>
        <strain evidence="5 6">RP8</strain>
    </source>
</reference>
<dbReference type="EMBL" id="JALPRF010000013">
    <property type="protein sequence ID" value="MCK8495908.1"/>
    <property type="molecule type" value="Genomic_DNA"/>
</dbReference>
<evidence type="ECO:0000256" key="3">
    <source>
        <dbReference type="ARBA" id="ARBA00022833"/>
    </source>
</evidence>
<evidence type="ECO:0000313" key="5">
    <source>
        <dbReference type="EMBL" id="MCK8495908.1"/>
    </source>
</evidence>
<dbReference type="InterPro" id="IPR050219">
    <property type="entry name" value="DnaG_primase"/>
</dbReference>
<dbReference type="SMART" id="SM00400">
    <property type="entry name" value="ZnF_CHCC"/>
    <property type="match status" value="1"/>
</dbReference>
<comment type="caution">
    <text evidence="5">The sequence shown here is derived from an EMBL/GenBank/DDBJ whole genome shotgun (WGS) entry which is preliminary data.</text>
</comment>
<dbReference type="PANTHER" id="PTHR30313">
    <property type="entry name" value="DNA PRIMASE"/>
    <property type="match status" value="1"/>
</dbReference>
<dbReference type="SUPFAM" id="SSF57783">
    <property type="entry name" value="Zinc beta-ribbon"/>
    <property type="match status" value="1"/>
</dbReference>
<keyword evidence="6" id="KW-1185">Reference proteome</keyword>
<protein>
    <submittedName>
        <fullName evidence="5">Toprim domain-containing protein</fullName>
    </submittedName>
</protein>
<dbReference type="Gene3D" id="3.40.1360.10">
    <property type="match status" value="1"/>
</dbReference>
<keyword evidence="3" id="KW-0862">Zinc</keyword>
<name>A0ABT0HWB8_9BACT</name>